<keyword evidence="3" id="KW-1185">Reference proteome</keyword>
<proteinExistence type="predicted"/>
<keyword evidence="1" id="KW-0812">Transmembrane</keyword>
<keyword evidence="1" id="KW-1133">Transmembrane helix</keyword>
<sequence>MLNGFMVPVPEWFQPVPIPRPKTRNRNNPLLNSIVDEPVLNRFPPVPTSELNNFIALGCSLDPLHSMCILSVAFFMLFMLLSVLGFDPEVPLGLVFVACVLFQDFQVSLLVVALTQLEVSQVMDRVSQLAYSIYVLVLSAGECPVLMGFSCML</sequence>
<feature type="transmembrane region" description="Helical" evidence="1">
    <location>
        <begin position="92"/>
        <end position="117"/>
    </location>
</feature>
<gene>
    <name evidence="2" type="ORF">F511_28528</name>
</gene>
<evidence type="ECO:0000313" key="3">
    <source>
        <dbReference type="Proteomes" id="UP000250235"/>
    </source>
</evidence>
<dbReference type="Proteomes" id="UP000250235">
    <property type="component" value="Unassembled WGS sequence"/>
</dbReference>
<name>A0A2Z7AM92_9LAMI</name>
<evidence type="ECO:0000256" key="1">
    <source>
        <dbReference type="SAM" id="Phobius"/>
    </source>
</evidence>
<dbReference type="EMBL" id="KV014008">
    <property type="protein sequence ID" value="KZV22905.1"/>
    <property type="molecule type" value="Genomic_DNA"/>
</dbReference>
<protein>
    <submittedName>
        <fullName evidence="2">Uncharacterized protein</fullName>
    </submittedName>
</protein>
<dbReference type="AlphaFoldDB" id="A0A2Z7AM92"/>
<reference evidence="2 3" key="1">
    <citation type="journal article" date="2015" name="Proc. Natl. Acad. Sci. U.S.A.">
        <title>The resurrection genome of Boea hygrometrica: A blueprint for survival of dehydration.</title>
        <authorList>
            <person name="Xiao L."/>
            <person name="Yang G."/>
            <person name="Zhang L."/>
            <person name="Yang X."/>
            <person name="Zhao S."/>
            <person name="Ji Z."/>
            <person name="Zhou Q."/>
            <person name="Hu M."/>
            <person name="Wang Y."/>
            <person name="Chen M."/>
            <person name="Xu Y."/>
            <person name="Jin H."/>
            <person name="Xiao X."/>
            <person name="Hu G."/>
            <person name="Bao F."/>
            <person name="Hu Y."/>
            <person name="Wan P."/>
            <person name="Li L."/>
            <person name="Deng X."/>
            <person name="Kuang T."/>
            <person name="Xiang C."/>
            <person name="Zhu J.K."/>
            <person name="Oliver M.J."/>
            <person name="He Y."/>
        </authorList>
    </citation>
    <scope>NUCLEOTIDE SEQUENCE [LARGE SCALE GENOMIC DNA]</scope>
    <source>
        <strain evidence="3">cv. XS01</strain>
    </source>
</reference>
<feature type="transmembrane region" description="Helical" evidence="1">
    <location>
        <begin position="129"/>
        <end position="149"/>
    </location>
</feature>
<keyword evidence="1" id="KW-0472">Membrane</keyword>
<evidence type="ECO:0000313" key="2">
    <source>
        <dbReference type="EMBL" id="KZV22905.1"/>
    </source>
</evidence>
<organism evidence="2 3">
    <name type="scientific">Dorcoceras hygrometricum</name>
    <dbReference type="NCBI Taxonomy" id="472368"/>
    <lineage>
        <taxon>Eukaryota</taxon>
        <taxon>Viridiplantae</taxon>
        <taxon>Streptophyta</taxon>
        <taxon>Embryophyta</taxon>
        <taxon>Tracheophyta</taxon>
        <taxon>Spermatophyta</taxon>
        <taxon>Magnoliopsida</taxon>
        <taxon>eudicotyledons</taxon>
        <taxon>Gunneridae</taxon>
        <taxon>Pentapetalae</taxon>
        <taxon>asterids</taxon>
        <taxon>lamiids</taxon>
        <taxon>Lamiales</taxon>
        <taxon>Gesneriaceae</taxon>
        <taxon>Didymocarpoideae</taxon>
        <taxon>Trichosporeae</taxon>
        <taxon>Loxocarpinae</taxon>
        <taxon>Dorcoceras</taxon>
    </lineage>
</organism>
<accession>A0A2Z7AM92</accession>
<feature type="transmembrane region" description="Helical" evidence="1">
    <location>
        <begin position="67"/>
        <end position="86"/>
    </location>
</feature>